<accession>A0A2T9KA67</accession>
<dbReference type="InterPro" id="IPR053521">
    <property type="entry name" value="McjB-like"/>
</dbReference>
<dbReference type="Proteomes" id="UP000245073">
    <property type="component" value="Unassembled WGS sequence"/>
</dbReference>
<sequence>MQLRLGEAVHGVMIDGDAVFLDVQADAYFCLPQVGAILTLDGSSVTTTEPALADSLCAAGMASADPIAPCRPAPPATPSRTARALIVAADEGAARPDWRHWQAMTKAALAASQGRRRAFAALLPDSQGGAAAPDARLLNDLAVFRRLAPWLPLDGLCLNRSHLLRTYLDALGHRVDWMFGVRTWPFRAHCWLQAGDVALDDEAERVAAYHPIMVR</sequence>
<dbReference type="NCBIfam" id="NF033537">
    <property type="entry name" value="lasso_biosyn_B2"/>
    <property type="match status" value="1"/>
</dbReference>
<name>A0A2T9KA67_9CAUL</name>
<evidence type="ECO:0000259" key="1">
    <source>
        <dbReference type="Pfam" id="PF13471"/>
    </source>
</evidence>
<proteinExistence type="predicted"/>
<dbReference type="OrthoDB" id="119963at2"/>
<dbReference type="AlphaFoldDB" id="A0A2T9KA67"/>
<organism evidence="2 3">
    <name type="scientific">Caulobacter endophyticus</name>
    <dbReference type="NCBI Taxonomy" id="2172652"/>
    <lineage>
        <taxon>Bacteria</taxon>
        <taxon>Pseudomonadati</taxon>
        <taxon>Pseudomonadota</taxon>
        <taxon>Alphaproteobacteria</taxon>
        <taxon>Caulobacterales</taxon>
        <taxon>Caulobacteraceae</taxon>
        <taxon>Caulobacter</taxon>
    </lineage>
</organism>
<reference evidence="2 3" key="1">
    <citation type="submission" date="2018-04" db="EMBL/GenBank/DDBJ databases">
        <title>The genome sequence of Caulobacter sp. 744.</title>
        <authorList>
            <person name="Gao J."/>
            <person name="Sun J."/>
        </authorList>
    </citation>
    <scope>NUCLEOTIDE SEQUENCE [LARGE SCALE GENOMIC DNA]</scope>
    <source>
        <strain evidence="2 3">774</strain>
    </source>
</reference>
<protein>
    <submittedName>
        <fullName evidence="2">Lasso peptide biosynthesis B2 protein</fullName>
    </submittedName>
</protein>
<dbReference type="Pfam" id="PF13471">
    <property type="entry name" value="Transglut_core3"/>
    <property type="match status" value="1"/>
</dbReference>
<dbReference type="RefSeq" id="WP_109099877.1">
    <property type="nucleotide sequence ID" value="NZ_QDKQ01000024.1"/>
</dbReference>
<comment type="caution">
    <text evidence="2">The sequence shown here is derived from an EMBL/GenBank/DDBJ whole genome shotgun (WGS) entry which is preliminary data.</text>
</comment>
<evidence type="ECO:0000313" key="2">
    <source>
        <dbReference type="EMBL" id="PVM92769.1"/>
    </source>
</evidence>
<gene>
    <name evidence="2" type="ORF">DDF67_05235</name>
</gene>
<feature type="domain" description="Microcin J25-processing protein McjB C-terminal" evidence="1">
    <location>
        <begin position="108"/>
        <end position="213"/>
    </location>
</feature>
<keyword evidence="3" id="KW-1185">Reference proteome</keyword>
<evidence type="ECO:0000313" key="3">
    <source>
        <dbReference type="Proteomes" id="UP000245073"/>
    </source>
</evidence>
<dbReference type="InterPro" id="IPR032708">
    <property type="entry name" value="McjB_C"/>
</dbReference>
<dbReference type="EMBL" id="QDKQ01000024">
    <property type="protein sequence ID" value="PVM92769.1"/>
    <property type="molecule type" value="Genomic_DNA"/>
</dbReference>